<dbReference type="AlphaFoldDB" id="A0A438H593"/>
<dbReference type="InterPro" id="IPR024156">
    <property type="entry name" value="Small_GTPase_ARF"/>
</dbReference>
<dbReference type="InterPro" id="IPR006689">
    <property type="entry name" value="Small_GTPase_ARF/SAR"/>
</dbReference>
<dbReference type="SUPFAM" id="SSF52540">
    <property type="entry name" value="P-loop containing nucleoside triphosphate hydrolases"/>
    <property type="match status" value="1"/>
</dbReference>
<dbReference type="GO" id="GO:0046872">
    <property type="term" value="F:metal ion binding"/>
    <property type="evidence" value="ECO:0007669"/>
    <property type="project" value="UniProtKB-KW"/>
</dbReference>
<keyword evidence="2" id="KW-0519">Myristate</keyword>
<feature type="binding site" evidence="8">
    <location>
        <position position="24"/>
    </location>
    <ligand>
        <name>Mg(2+)</name>
        <dbReference type="ChEBI" id="CHEBI:18420"/>
    </ligand>
</feature>
<keyword evidence="8" id="KW-0479">Metal-binding</keyword>
<name>A0A438H593_VITVI</name>
<sequence>MFSSLFGNREARILVLGLDNAGKTTILYRLQMGEVVSTIPSWYSFSAPLFCSVAENP</sequence>
<evidence type="ECO:0000256" key="6">
    <source>
        <dbReference type="ARBA" id="ARBA00023134"/>
    </source>
</evidence>
<gene>
    <name evidence="9" type="primary">ARF3_2</name>
    <name evidence="9" type="ORF">CK203_042342</name>
</gene>
<evidence type="ECO:0000256" key="7">
    <source>
        <dbReference type="PIRSR" id="PIRSR606689-1"/>
    </source>
</evidence>
<reference evidence="9 10" key="1">
    <citation type="journal article" date="2018" name="PLoS Genet.">
        <title>Population sequencing reveals clonal diversity and ancestral inbreeding in the grapevine cultivar Chardonnay.</title>
        <authorList>
            <person name="Roach M.J."/>
            <person name="Johnson D.L."/>
            <person name="Bohlmann J."/>
            <person name="van Vuuren H.J."/>
            <person name="Jones S.J."/>
            <person name="Pretorius I.S."/>
            <person name="Schmidt S.A."/>
            <person name="Borneman A.R."/>
        </authorList>
    </citation>
    <scope>NUCLEOTIDE SEQUENCE [LARGE SCALE GENOMIC DNA]</scope>
    <source>
        <strain evidence="10">cv. Chardonnay</strain>
        <tissue evidence="9">Leaf</tissue>
    </source>
</reference>
<feature type="binding site" evidence="8">
    <location>
        <position position="41"/>
    </location>
    <ligand>
        <name>Mg(2+)</name>
        <dbReference type="ChEBI" id="CHEBI:18420"/>
    </ligand>
</feature>
<comment type="caution">
    <text evidence="9">The sequence shown here is derived from an EMBL/GenBank/DDBJ whole genome shotgun (WGS) entry which is preliminary data.</text>
</comment>
<dbReference type="GO" id="GO:0005525">
    <property type="term" value="F:GTP binding"/>
    <property type="evidence" value="ECO:0007669"/>
    <property type="project" value="UniProtKB-KW"/>
</dbReference>
<keyword evidence="3 7" id="KW-0547">Nucleotide-binding</keyword>
<dbReference type="GO" id="GO:0016192">
    <property type="term" value="P:vesicle-mediated transport"/>
    <property type="evidence" value="ECO:0007669"/>
    <property type="project" value="UniProtKB-KW"/>
</dbReference>
<feature type="binding site" evidence="7">
    <location>
        <begin position="17"/>
        <end position="24"/>
    </location>
    <ligand>
        <name>GTP</name>
        <dbReference type="ChEBI" id="CHEBI:37565"/>
    </ligand>
</feature>
<proteinExistence type="inferred from homology"/>
<keyword evidence="5" id="KW-0653">Protein transport</keyword>
<comment type="similarity">
    <text evidence="1">Belongs to the small GTPase superfamily. Arf family.</text>
</comment>
<evidence type="ECO:0000256" key="3">
    <source>
        <dbReference type="ARBA" id="ARBA00022741"/>
    </source>
</evidence>
<dbReference type="GO" id="GO:0003924">
    <property type="term" value="F:GTPase activity"/>
    <property type="evidence" value="ECO:0007669"/>
    <property type="project" value="InterPro"/>
</dbReference>
<keyword evidence="6 7" id="KW-0342">GTP-binding</keyword>
<keyword evidence="5" id="KW-0813">Transport</keyword>
<keyword evidence="8" id="KW-0460">Magnesium</keyword>
<organism evidence="9 10">
    <name type="scientific">Vitis vinifera</name>
    <name type="common">Grape</name>
    <dbReference type="NCBI Taxonomy" id="29760"/>
    <lineage>
        <taxon>Eukaryota</taxon>
        <taxon>Viridiplantae</taxon>
        <taxon>Streptophyta</taxon>
        <taxon>Embryophyta</taxon>
        <taxon>Tracheophyta</taxon>
        <taxon>Spermatophyta</taxon>
        <taxon>Magnoliopsida</taxon>
        <taxon>eudicotyledons</taxon>
        <taxon>Gunneridae</taxon>
        <taxon>Pentapetalae</taxon>
        <taxon>rosids</taxon>
        <taxon>Vitales</taxon>
        <taxon>Vitaceae</taxon>
        <taxon>Viteae</taxon>
        <taxon>Vitis</taxon>
    </lineage>
</organism>
<dbReference type="Proteomes" id="UP000288805">
    <property type="component" value="Unassembled WGS sequence"/>
</dbReference>
<evidence type="ECO:0000313" key="9">
    <source>
        <dbReference type="EMBL" id="RVW79724.1"/>
    </source>
</evidence>
<dbReference type="Gene3D" id="3.40.50.300">
    <property type="entry name" value="P-loop containing nucleotide triphosphate hydrolases"/>
    <property type="match status" value="1"/>
</dbReference>
<accession>A0A438H593</accession>
<keyword evidence="4" id="KW-0931">ER-Golgi transport</keyword>
<evidence type="ECO:0000256" key="4">
    <source>
        <dbReference type="ARBA" id="ARBA00022892"/>
    </source>
</evidence>
<protein>
    <submittedName>
        <fullName evidence="9">ADP-ribosylation factor 3</fullName>
    </submittedName>
</protein>
<evidence type="ECO:0000313" key="10">
    <source>
        <dbReference type="Proteomes" id="UP000288805"/>
    </source>
</evidence>
<dbReference type="Pfam" id="PF00025">
    <property type="entry name" value="Arf"/>
    <property type="match status" value="1"/>
</dbReference>
<dbReference type="InterPro" id="IPR027417">
    <property type="entry name" value="P-loop_NTPase"/>
</dbReference>
<dbReference type="EMBL" id="QGNW01000276">
    <property type="protein sequence ID" value="RVW79724.1"/>
    <property type="molecule type" value="Genomic_DNA"/>
</dbReference>
<evidence type="ECO:0000256" key="8">
    <source>
        <dbReference type="PIRSR" id="PIRSR606689-2"/>
    </source>
</evidence>
<keyword evidence="2" id="KW-0449">Lipoprotein</keyword>
<evidence type="ECO:0000256" key="5">
    <source>
        <dbReference type="ARBA" id="ARBA00022927"/>
    </source>
</evidence>
<evidence type="ECO:0000256" key="1">
    <source>
        <dbReference type="ARBA" id="ARBA00010290"/>
    </source>
</evidence>
<dbReference type="PANTHER" id="PTHR11711">
    <property type="entry name" value="ADP RIBOSYLATION FACTOR-RELATED"/>
    <property type="match status" value="1"/>
</dbReference>
<evidence type="ECO:0000256" key="2">
    <source>
        <dbReference type="ARBA" id="ARBA00022707"/>
    </source>
</evidence>
<dbReference type="GO" id="GO:0015031">
    <property type="term" value="P:protein transport"/>
    <property type="evidence" value="ECO:0007669"/>
    <property type="project" value="UniProtKB-KW"/>
</dbReference>